<proteinExistence type="predicted"/>
<reference evidence="3" key="1">
    <citation type="journal article" date="2011" name="PLoS Genet.">
        <title>Genomic analysis of the necrotrophic fungal pathogens Sclerotinia sclerotiorum and Botrytis cinerea.</title>
        <authorList>
            <person name="Amselem J."/>
            <person name="Cuomo C.A."/>
            <person name="van Kan J.A."/>
            <person name="Viaud M."/>
            <person name="Benito E.P."/>
            <person name="Couloux A."/>
            <person name="Coutinho P.M."/>
            <person name="de Vries R.P."/>
            <person name="Dyer P.S."/>
            <person name="Fillinger S."/>
            <person name="Fournier E."/>
            <person name="Gout L."/>
            <person name="Hahn M."/>
            <person name="Kohn L."/>
            <person name="Lapalu N."/>
            <person name="Plummer K.M."/>
            <person name="Pradier J.M."/>
            <person name="Quevillon E."/>
            <person name="Sharon A."/>
            <person name="Simon A."/>
            <person name="ten Have A."/>
            <person name="Tudzynski B."/>
            <person name="Tudzynski P."/>
            <person name="Wincker P."/>
            <person name="Andrew M."/>
            <person name="Anthouard V."/>
            <person name="Beever R.E."/>
            <person name="Beffa R."/>
            <person name="Benoit I."/>
            <person name="Bouzid O."/>
            <person name="Brault B."/>
            <person name="Chen Z."/>
            <person name="Choquer M."/>
            <person name="Collemare J."/>
            <person name="Cotton P."/>
            <person name="Danchin E.G."/>
            <person name="Da Silva C."/>
            <person name="Gautier A."/>
            <person name="Giraud C."/>
            <person name="Giraud T."/>
            <person name="Gonzalez C."/>
            <person name="Grossetete S."/>
            <person name="Guldener U."/>
            <person name="Henrissat B."/>
            <person name="Howlett B.J."/>
            <person name="Kodira C."/>
            <person name="Kretschmer M."/>
            <person name="Lappartient A."/>
            <person name="Leroch M."/>
            <person name="Levis C."/>
            <person name="Mauceli E."/>
            <person name="Neuveglise C."/>
            <person name="Oeser B."/>
            <person name="Pearson M."/>
            <person name="Poulain J."/>
            <person name="Poussereau N."/>
            <person name="Quesneville H."/>
            <person name="Rascle C."/>
            <person name="Schumacher J."/>
            <person name="Segurens B."/>
            <person name="Sexton A."/>
            <person name="Silva E."/>
            <person name="Sirven C."/>
            <person name="Soanes D.M."/>
            <person name="Talbot N.J."/>
            <person name="Templeton M."/>
            <person name="Yandava C."/>
            <person name="Yarden O."/>
            <person name="Zeng Q."/>
            <person name="Rollins J.A."/>
            <person name="Lebrun M.H."/>
            <person name="Dickman M."/>
        </authorList>
    </citation>
    <scope>NUCLEOTIDE SEQUENCE [LARGE SCALE GENOMIC DNA]</scope>
    <source>
        <strain evidence="3">T4</strain>
    </source>
</reference>
<dbReference type="InterPro" id="IPR005352">
    <property type="entry name" value="Erg28"/>
</dbReference>
<dbReference type="InParanoid" id="G2YDV7"/>
<sequence length="63" mass="6740">MISLPPHHPKPFLGPQSTIPSPSSPKTSSPSSHQAPALFARTFGYYTLVSGMLRLIAAHNLLS</sequence>
<dbReference type="GO" id="GO:0016020">
    <property type="term" value="C:membrane"/>
    <property type="evidence" value="ECO:0007669"/>
    <property type="project" value="InterPro"/>
</dbReference>
<feature type="region of interest" description="Disordered" evidence="1">
    <location>
        <begin position="1"/>
        <end position="34"/>
    </location>
</feature>
<name>G2YDV7_BOTF4</name>
<evidence type="ECO:0000313" key="3">
    <source>
        <dbReference type="Proteomes" id="UP000008177"/>
    </source>
</evidence>
<dbReference type="EMBL" id="FQ790321">
    <property type="protein sequence ID" value="CCD49955.1"/>
    <property type="molecule type" value="Genomic_DNA"/>
</dbReference>
<gene>
    <name evidence="2" type="ORF">BofuT4_uP096630.1</name>
</gene>
<organism evidence="2 3">
    <name type="scientific">Botryotinia fuckeliana (strain T4)</name>
    <name type="common">Noble rot fungus</name>
    <name type="synonym">Botrytis cinerea</name>
    <dbReference type="NCBI Taxonomy" id="999810"/>
    <lineage>
        <taxon>Eukaryota</taxon>
        <taxon>Fungi</taxon>
        <taxon>Dikarya</taxon>
        <taxon>Ascomycota</taxon>
        <taxon>Pezizomycotina</taxon>
        <taxon>Leotiomycetes</taxon>
        <taxon>Helotiales</taxon>
        <taxon>Sclerotiniaceae</taxon>
        <taxon>Botrytis</taxon>
    </lineage>
</organism>
<accession>G2YDV7</accession>
<feature type="compositionally biased region" description="Low complexity" evidence="1">
    <location>
        <begin position="15"/>
        <end position="32"/>
    </location>
</feature>
<dbReference type="HOGENOM" id="CLU_2885517_0_0_1"/>
<evidence type="ECO:0000313" key="2">
    <source>
        <dbReference type="EMBL" id="CCD49955.1"/>
    </source>
</evidence>
<dbReference type="Proteomes" id="UP000008177">
    <property type="component" value="Unplaced contigs"/>
</dbReference>
<dbReference type="Pfam" id="PF03694">
    <property type="entry name" value="Erg28"/>
    <property type="match status" value="1"/>
</dbReference>
<dbReference type="AlphaFoldDB" id="G2YDV7"/>
<dbReference type="OrthoDB" id="6485510at2759"/>
<evidence type="ECO:0000256" key="1">
    <source>
        <dbReference type="SAM" id="MobiDB-lite"/>
    </source>
</evidence>
<protein>
    <submittedName>
        <fullName evidence="2">Uncharacterized protein</fullName>
    </submittedName>
</protein>